<organism evidence="1 2">
    <name type="scientific">Pedobacter psychrophilus</name>
    <dbReference type="NCBI Taxonomy" id="1826909"/>
    <lineage>
        <taxon>Bacteria</taxon>
        <taxon>Pseudomonadati</taxon>
        <taxon>Bacteroidota</taxon>
        <taxon>Sphingobacteriia</taxon>
        <taxon>Sphingobacteriales</taxon>
        <taxon>Sphingobacteriaceae</taxon>
        <taxon>Pedobacter</taxon>
    </lineage>
</organism>
<dbReference type="EMBL" id="LWHJ01000027">
    <property type="protein sequence ID" value="OAQ39735.1"/>
    <property type="molecule type" value="Genomic_DNA"/>
</dbReference>
<dbReference type="Gene3D" id="3.40.390.10">
    <property type="entry name" value="Collagenase (Catalytic Domain)"/>
    <property type="match status" value="1"/>
</dbReference>
<name>A0A179DFA4_9SPHI</name>
<gene>
    <name evidence="1" type="ORF">A5893_09130</name>
</gene>
<dbReference type="Proteomes" id="UP000078459">
    <property type="component" value="Unassembled WGS sequence"/>
</dbReference>
<sequence>MNSFIKLSIYLIILIIHGCHKPVGVKTKDCVNKLTSDDKKLFSNIGFFYYKKIMKWDHDISIAIKGDDIRPEDPETVRAIVAELTPLITPLKITLIKNVEKADITIDFTYEITKLDIYGYTKPEFRLFSSAFKKADVFIFPIQKGDYRWRTVQHEMMHAIGFNHNKTYLKDAKFYDTTMNAYVLKSYDKADEDKFMKEHRKYSETDKRMIKLLYSNCIPLGLSKKDFDELIDSN</sequence>
<comment type="caution">
    <text evidence="1">The sequence shown here is derived from an EMBL/GenBank/DDBJ whole genome shotgun (WGS) entry which is preliminary data.</text>
</comment>
<dbReference type="GO" id="GO:0008237">
    <property type="term" value="F:metallopeptidase activity"/>
    <property type="evidence" value="ECO:0007669"/>
    <property type="project" value="InterPro"/>
</dbReference>
<dbReference type="RefSeq" id="WP_068822352.1">
    <property type="nucleotide sequence ID" value="NZ_LWHJ01000027.1"/>
</dbReference>
<evidence type="ECO:0000313" key="1">
    <source>
        <dbReference type="EMBL" id="OAQ39735.1"/>
    </source>
</evidence>
<dbReference type="InterPro" id="IPR024079">
    <property type="entry name" value="MetalloPept_cat_dom_sf"/>
</dbReference>
<proteinExistence type="predicted"/>
<keyword evidence="2" id="KW-1185">Reference proteome</keyword>
<reference evidence="1 2" key="2">
    <citation type="submission" date="2016-06" db="EMBL/GenBank/DDBJ databases">
        <title>Pedobacter psychrophilus sp. nov., isolated from Antarctic fragmentary rock.</title>
        <authorList>
            <person name="Svec P."/>
        </authorList>
    </citation>
    <scope>NUCLEOTIDE SEQUENCE [LARGE SCALE GENOMIC DNA]</scope>
    <source>
        <strain evidence="1 2">CCM 8644</strain>
    </source>
</reference>
<evidence type="ECO:0000313" key="2">
    <source>
        <dbReference type="Proteomes" id="UP000078459"/>
    </source>
</evidence>
<reference evidence="1 2" key="1">
    <citation type="submission" date="2016-04" db="EMBL/GenBank/DDBJ databases">
        <authorList>
            <person name="Evans L.H."/>
            <person name="Alamgir A."/>
            <person name="Owens N."/>
            <person name="Weber N.D."/>
            <person name="Virtaneva K."/>
            <person name="Barbian K."/>
            <person name="Babar A."/>
            <person name="Rosenke K."/>
        </authorList>
    </citation>
    <scope>NUCLEOTIDE SEQUENCE [LARGE SCALE GENOMIC DNA]</scope>
    <source>
        <strain evidence="1 2">CCM 8644</strain>
    </source>
</reference>
<dbReference type="SUPFAM" id="SSF55486">
    <property type="entry name" value="Metalloproteases ('zincins'), catalytic domain"/>
    <property type="match status" value="1"/>
</dbReference>
<evidence type="ECO:0008006" key="3">
    <source>
        <dbReference type="Google" id="ProtNLM"/>
    </source>
</evidence>
<protein>
    <recommendedName>
        <fullName evidence="3">Peptidase metallopeptidase domain-containing protein</fullName>
    </recommendedName>
</protein>
<dbReference type="AlphaFoldDB" id="A0A179DFA4"/>
<accession>A0A179DFA4</accession>